<reference evidence="1 2" key="1">
    <citation type="submission" date="2018-01" db="EMBL/GenBank/DDBJ databases">
        <title>Bacillus asahii Genome sequencing and assembly.</title>
        <authorList>
            <person name="Jiang H."/>
            <person name="Feng Y."/>
            <person name="Zhao F."/>
            <person name="Lin X."/>
        </authorList>
    </citation>
    <scope>NUCLEOTIDE SEQUENCE [LARGE SCALE GENOMIC DNA]</scope>
    <source>
        <strain evidence="1 2">OM18</strain>
    </source>
</reference>
<dbReference type="EMBL" id="CP026095">
    <property type="protein sequence ID" value="AZV44494.1"/>
    <property type="molecule type" value="Genomic_DNA"/>
</dbReference>
<gene>
    <name evidence="1" type="ORF">BAOM_3885</name>
</gene>
<dbReference type="Proteomes" id="UP000283095">
    <property type="component" value="Chromosome"/>
</dbReference>
<proteinExistence type="predicted"/>
<name>A0A3Q9RQ08_9BACI</name>
<accession>A0A3Q9RQ08</accession>
<evidence type="ECO:0000313" key="2">
    <source>
        <dbReference type="Proteomes" id="UP000283095"/>
    </source>
</evidence>
<dbReference type="AlphaFoldDB" id="A0A3Q9RQ08"/>
<sequence length="122" mass="14938">MFVTHSFQIPYDRNIYKELRTMQREAASVWNDIVREATSYYFSCKKWISKTEIQAIRKQTYNLHSQTVQAIADKYAANRETIRQLRKTDKKAKYPWRRKYYYCIPLKKLLWTFQQTPSRLKK</sequence>
<evidence type="ECO:0000313" key="1">
    <source>
        <dbReference type="EMBL" id="AZV44494.1"/>
    </source>
</evidence>
<dbReference type="KEGG" id="pasa:BAOM_3885"/>
<dbReference type="RefSeq" id="WP_257467408.1">
    <property type="nucleotide sequence ID" value="NZ_CP026095.1"/>
</dbReference>
<protein>
    <submittedName>
        <fullName evidence="1">Transposase</fullName>
    </submittedName>
</protein>
<organism evidence="1 2">
    <name type="scientific">Peribacillus asahii</name>
    <dbReference type="NCBI Taxonomy" id="228899"/>
    <lineage>
        <taxon>Bacteria</taxon>
        <taxon>Bacillati</taxon>
        <taxon>Bacillota</taxon>
        <taxon>Bacilli</taxon>
        <taxon>Bacillales</taxon>
        <taxon>Bacillaceae</taxon>
        <taxon>Peribacillus</taxon>
    </lineage>
</organism>